<dbReference type="InterPro" id="IPR018511">
    <property type="entry name" value="Hemolysin-typ_Ca-bd_CS"/>
</dbReference>
<dbReference type="PRINTS" id="PR00313">
    <property type="entry name" value="CABNDNGRPT"/>
</dbReference>
<proteinExistence type="predicted"/>
<sequence length="600" mass="65093">MDSFNEFDSTLEFNRGSGEVVFQGQEEIVFAEDISESDLKLERKGDTLFIKLKGTQDSLAIHGFEGLMPETLFVFANGNEMEFEEFLTGYEIKYRGTRDNDILVGTVASDKLYGSRGNDTLQGGEGADKLYGGSGDDELRGEQGNDLLSGGSGNDRLDGGEGSDTYIFRKGNGHDTIVDHTPSSSSMSSENQDTNTLVIDKRLLAEDIWLEQNQGGPELTIHFGNTGDAITLDRDSIQVFQIGEEQLSYEDMRQRYETRSHGSGTPYRDVLTGHEGDDTLNGHEGDDKLYGMAGNDFLEGGQGNDVLVGGAGNDHLNGGDGSDTYYFSEGDGHDRIDDSSSLASAPYPGEEANINTLVLDPKLIAKGAWFDEQDTLHFGNSSDSISFNHDAIQVFQIGDEQLSYEDMRQRYETRSHGSGTPYRDVLTGHEGDDTLNGHEGDDKLYGMAGNDFLEGGQGNDVLVGGAGNDHLNGGDGSDTYYFSEGDGKDTIVNNQYNPEEFDQLVLSNIAKDELSFSRKDNTLVINVKDGSDQVSVENWFGGESNQLDQIKTSDGVVSASQVDELIHAMAGFAGSNDGSLEVTLENRPSVITMVAPSLNS</sequence>
<comment type="subcellular location">
    <subcellularLocation>
        <location evidence="1">Secreted</location>
    </subcellularLocation>
</comment>
<gene>
    <name evidence="6" type="ORF">H0A36_00020</name>
</gene>
<feature type="region of interest" description="Disordered" evidence="4">
    <location>
        <begin position="410"/>
        <end position="441"/>
    </location>
</feature>
<evidence type="ECO:0000256" key="4">
    <source>
        <dbReference type="SAM" id="MobiDB-lite"/>
    </source>
</evidence>
<organism evidence="6 7">
    <name type="scientific">Spartinivicinus marinus</name>
    <dbReference type="NCBI Taxonomy" id="2994442"/>
    <lineage>
        <taxon>Bacteria</taxon>
        <taxon>Pseudomonadati</taxon>
        <taxon>Pseudomonadota</taxon>
        <taxon>Gammaproteobacteria</taxon>
        <taxon>Oceanospirillales</taxon>
        <taxon>Zooshikellaceae</taxon>
        <taxon>Spartinivicinus</taxon>
    </lineage>
</organism>
<feature type="compositionally biased region" description="Basic and acidic residues" evidence="4">
    <location>
        <begin position="426"/>
        <end position="441"/>
    </location>
</feature>
<feature type="region of interest" description="Disordered" evidence="4">
    <location>
        <begin position="114"/>
        <end position="193"/>
    </location>
</feature>
<keyword evidence="3" id="KW-0106">Calcium</keyword>
<keyword evidence="2" id="KW-0964">Secreted</keyword>
<protein>
    <recommendedName>
        <fullName evidence="5">Haemolysin-type calcium binding-related domain-containing protein</fullName>
    </recommendedName>
</protein>
<dbReference type="Gene3D" id="2.150.10.10">
    <property type="entry name" value="Serralysin-like metalloprotease, C-terminal"/>
    <property type="match status" value="4"/>
</dbReference>
<accession>A0A853HRD8</accession>
<evidence type="ECO:0000313" key="6">
    <source>
        <dbReference type="EMBL" id="NYZ64370.1"/>
    </source>
</evidence>
<dbReference type="AlphaFoldDB" id="A0A853HRD8"/>
<dbReference type="PANTHER" id="PTHR38340">
    <property type="entry name" value="S-LAYER PROTEIN"/>
    <property type="match status" value="1"/>
</dbReference>
<evidence type="ECO:0000259" key="5">
    <source>
        <dbReference type="Pfam" id="PF06594"/>
    </source>
</evidence>
<feature type="region of interest" description="Disordered" evidence="4">
    <location>
        <begin position="256"/>
        <end position="276"/>
    </location>
</feature>
<dbReference type="Pfam" id="PF00353">
    <property type="entry name" value="HemolysinCabind"/>
    <property type="match status" value="6"/>
</dbReference>
<evidence type="ECO:0000256" key="3">
    <source>
        <dbReference type="ARBA" id="ARBA00022837"/>
    </source>
</evidence>
<dbReference type="InterPro" id="IPR010566">
    <property type="entry name" value="Haemolys_ca-bd"/>
</dbReference>
<feature type="domain" description="Haemolysin-type calcium binding-related" evidence="5">
    <location>
        <begin position="523"/>
        <end position="557"/>
    </location>
</feature>
<dbReference type="GO" id="GO:0005509">
    <property type="term" value="F:calcium ion binding"/>
    <property type="evidence" value="ECO:0007669"/>
    <property type="project" value="InterPro"/>
</dbReference>
<dbReference type="InterPro" id="IPR001343">
    <property type="entry name" value="Hemolysn_Ca-bd"/>
</dbReference>
<keyword evidence="7" id="KW-1185">Reference proteome</keyword>
<dbReference type="PANTHER" id="PTHR38340:SF1">
    <property type="entry name" value="S-LAYER PROTEIN"/>
    <property type="match status" value="1"/>
</dbReference>
<evidence type="ECO:0000313" key="7">
    <source>
        <dbReference type="Proteomes" id="UP000569732"/>
    </source>
</evidence>
<dbReference type="EMBL" id="JACCKB010000001">
    <property type="protein sequence ID" value="NYZ64370.1"/>
    <property type="molecule type" value="Genomic_DNA"/>
</dbReference>
<dbReference type="Pfam" id="PF06594">
    <property type="entry name" value="HCBP_related"/>
    <property type="match status" value="1"/>
</dbReference>
<dbReference type="PROSITE" id="PS00330">
    <property type="entry name" value="HEMOLYSIN_CALCIUM"/>
    <property type="match status" value="8"/>
</dbReference>
<evidence type="ECO:0000256" key="2">
    <source>
        <dbReference type="ARBA" id="ARBA00022525"/>
    </source>
</evidence>
<dbReference type="GO" id="GO:0005576">
    <property type="term" value="C:extracellular region"/>
    <property type="evidence" value="ECO:0007669"/>
    <property type="project" value="UniProtKB-SubCell"/>
</dbReference>
<dbReference type="SUPFAM" id="SSF51120">
    <property type="entry name" value="beta-Roll"/>
    <property type="match status" value="3"/>
</dbReference>
<reference evidence="6 7" key="1">
    <citation type="submission" date="2020-07" db="EMBL/GenBank/DDBJ databases">
        <title>Endozoicomonas sp. nov., isolated from sediment.</title>
        <authorList>
            <person name="Gu T."/>
        </authorList>
    </citation>
    <scope>NUCLEOTIDE SEQUENCE [LARGE SCALE GENOMIC DNA]</scope>
    <source>
        <strain evidence="6 7">SM1973</strain>
    </source>
</reference>
<name>A0A853HRD8_9GAMM</name>
<dbReference type="RefSeq" id="WP_180566412.1">
    <property type="nucleotide sequence ID" value="NZ_JACCKB010000001.1"/>
</dbReference>
<dbReference type="InterPro" id="IPR011049">
    <property type="entry name" value="Serralysin-like_metalloprot_C"/>
</dbReference>
<dbReference type="InterPro" id="IPR050557">
    <property type="entry name" value="RTX_toxin/Mannuronan_C5-epim"/>
</dbReference>
<evidence type="ECO:0000256" key="1">
    <source>
        <dbReference type="ARBA" id="ARBA00004613"/>
    </source>
</evidence>
<comment type="caution">
    <text evidence="6">The sequence shown here is derived from an EMBL/GenBank/DDBJ whole genome shotgun (WGS) entry which is preliminary data.</text>
</comment>
<feature type="compositionally biased region" description="Polar residues" evidence="4">
    <location>
        <begin position="181"/>
        <end position="193"/>
    </location>
</feature>
<dbReference type="Proteomes" id="UP000569732">
    <property type="component" value="Unassembled WGS sequence"/>
</dbReference>